<evidence type="ECO:0000313" key="4">
    <source>
        <dbReference type="Proteomes" id="UP001520878"/>
    </source>
</evidence>
<protein>
    <submittedName>
        <fullName evidence="3">Beta-lactamase family protein</fullName>
    </submittedName>
</protein>
<dbReference type="InterPro" id="IPR001466">
    <property type="entry name" value="Beta-lactam-related"/>
</dbReference>
<dbReference type="Gene3D" id="3.40.710.10">
    <property type="entry name" value="DD-peptidase/beta-lactamase superfamily"/>
    <property type="match status" value="1"/>
</dbReference>
<feature type="domain" description="Beta-lactamase-related" evidence="2">
    <location>
        <begin position="43"/>
        <end position="321"/>
    </location>
</feature>
<dbReference type="SUPFAM" id="SSF56601">
    <property type="entry name" value="beta-lactamase/transpeptidase-like"/>
    <property type="match status" value="1"/>
</dbReference>
<dbReference type="Pfam" id="PF00144">
    <property type="entry name" value="Beta-lactamase"/>
    <property type="match status" value="1"/>
</dbReference>
<accession>A0ABS8G8V2</accession>
<evidence type="ECO:0000256" key="1">
    <source>
        <dbReference type="SAM" id="SignalP"/>
    </source>
</evidence>
<dbReference type="RefSeq" id="WP_229159109.1">
    <property type="nucleotide sequence ID" value="NZ_JAJEWP010000001.1"/>
</dbReference>
<evidence type="ECO:0000313" key="3">
    <source>
        <dbReference type="EMBL" id="MCC2616245.1"/>
    </source>
</evidence>
<dbReference type="Proteomes" id="UP001520878">
    <property type="component" value="Unassembled WGS sequence"/>
</dbReference>
<dbReference type="PANTHER" id="PTHR43283">
    <property type="entry name" value="BETA-LACTAMASE-RELATED"/>
    <property type="match status" value="1"/>
</dbReference>
<dbReference type="PANTHER" id="PTHR43283:SF7">
    <property type="entry name" value="BETA-LACTAMASE-RELATED DOMAIN-CONTAINING PROTEIN"/>
    <property type="match status" value="1"/>
</dbReference>
<gene>
    <name evidence="3" type="ORF">LJ739_08335</name>
</gene>
<dbReference type="InterPro" id="IPR050789">
    <property type="entry name" value="Diverse_Enzym_Activities"/>
</dbReference>
<name>A0ABS8G8V2_9ALTE</name>
<keyword evidence="4" id="KW-1185">Reference proteome</keyword>
<evidence type="ECO:0000259" key="2">
    <source>
        <dbReference type="Pfam" id="PF00144"/>
    </source>
</evidence>
<proteinExistence type="predicted"/>
<organism evidence="3 4">
    <name type="scientific">Fluctibacter halophilus</name>
    <dbReference type="NCBI Taxonomy" id="226011"/>
    <lineage>
        <taxon>Bacteria</taxon>
        <taxon>Pseudomonadati</taxon>
        <taxon>Pseudomonadota</taxon>
        <taxon>Gammaproteobacteria</taxon>
        <taxon>Alteromonadales</taxon>
        <taxon>Alteromonadaceae</taxon>
        <taxon>Fluctibacter</taxon>
    </lineage>
</organism>
<sequence length="341" mass="37230">MRVTAVIIMMLNFIPQAMAGSSLAELEHALSGADYPHVLGAKVSVGREPVTVLLASKTPQAVNRPVDIRSATKSITALLFSHRDEYPTPALLDTPMHTLLADRLTGLSQYSALKQSITLRDALTMQSGLACDDWIQASVGHEDKMYQTGDWLKFWSSLPISHVPGEHFSYCTGNVIAAGQVLAGLQQKSIPVYAQETLFTPLGINNVSWAQTPEGGTDTGGHLKIGLNDMHKLGVLVLNRGRWGSQQIISPDWIAQITAPHSRVPERKERYGMLWWIMDVPVNDAPTRLIYAHGNGGNFIVVIPAMNVVAAFTGNAFNSRQQFVPLRVLVSEILPYLAQSG</sequence>
<comment type="caution">
    <text evidence="3">The sequence shown here is derived from an EMBL/GenBank/DDBJ whole genome shotgun (WGS) entry which is preliminary data.</text>
</comment>
<dbReference type="EMBL" id="JAJEWP010000001">
    <property type="protein sequence ID" value="MCC2616245.1"/>
    <property type="molecule type" value="Genomic_DNA"/>
</dbReference>
<reference evidence="3 4" key="1">
    <citation type="submission" date="2021-10" db="EMBL/GenBank/DDBJ databases">
        <title>Draft genome of Aestuariibacter halophilus JC2043.</title>
        <authorList>
            <person name="Emsley S.A."/>
            <person name="Pfannmuller K.M."/>
            <person name="Ushijima B."/>
            <person name="Saw J.H."/>
            <person name="Videau P."/>
        </authorList>
    </citation>
    <scope>NUCLEOTIDE SEQUENCE [LARGE SCALE GENOMIC DNA]</scope>
    <source>
        <strain evidence="3 4">JC2043</strain>
    </source>
</reference>
<keyword evidence="1" id="KW-0732">Signal</keyword>
<dbReference type="InterPro" id="IPR012338">
    <property type="entry name" value="Beta-lactam/transpept-like"/>
</dbReference>
<feature type="signal peptide" evidence="1">
    <location>
        <begin position="1"/>
        <end position="19"/>
    </location>
</feature>
<feature type="chain" id="PRO_5046033434" evidence="1">
    <location>
        <begin position="20"/>
        <end position="341"/>
    </location>
</feature>